<dbReference type="EMBL" id="CM007387">
    <property type="protein sequence ID" value="ONK64475.1"/>
    <property type="molecule type" value="Genomic_DNA"/>
</dbReference>
<feature type="domain" description="Ppx/GppA phosphatase C-terminal" evidence="3">
    <location>
        <begin position="353"/>
        <end position="461"/>
    </location>
</feature>
<accession>A0A5P1EF01</accession>
<protein>
    <submittedName>
        <fullName evidence="4">Uncharacterized protein</fullName>
    </submittedName>
</protein>
<feature type="region of interest" description="Disordered" evidence="1">
    <location>
        <begin position="1"/>
        <end position="64"/>
    </location>
</feature>
<dbReference type="GO" id="GO:0016462">
    <property type="term" value="F:pyrophosphatase activity"/>
    <property type="evidence" value="ECO:0007669"/>
    <property type="project" value="TreeGrafter"/>
</dbReference>
<dbReference type="PANTHER" id="PTHR30005:SF0">
    <property type="entry name" value="RETROGRADE REGULATION PROTEIN 2"/>
    <property type="match status" value="1"/>
</dbReference>
<dbReference type="Gene3D" id="3.30.420.40">
    <property type="match status" value="1"/>
</dbReference>
<dbReference type="Gene3D" id="1.10.3210.10">
    <property type="entry name" value="Hypothetical protein af1432"/>
    <property type="match status" value="1"/>
</dbReference>
<evidence type="ECO:0000313" key="5">
    <source>
        <dbReference type="Proteomes" id="UP000243459"/>
    </source>
</evidence>
<keyword evidence="5" id="KW-1185">Reference proteome</keyword>
<reference evidence="5" key="1">
    <citation type="journal article" date="2017" name="Nat. Commun.">
        <title>The asparagus genome sheds light on the origin and evolution of a young Y chromosome.</title>
        <authorList>
            <person name="Harkess A."/>
            <person name="Zhou J."/>
            <person name="Xu C."/>
            <person name="Bowers J.E."/>
            <person name="Van der Hulst R."/>
            <person name="Ayyampalayam S."/>
            <person name="Mercati F."/>
            <person name="Riccardi P."/>
            <person name="McKain M.R."/>
            <person name="Kakrana A."/>
            <person name="Tang H."/>
            <person name="Ray J."/>
            <person name="Groenendijk J."/>
            <person name="Arikit S."/>
            <person name="Mathioni S.M."/>
            <person name="Nakano M."/>
            <person name="Shan H."/>
            <person name="Telgmann-Rauber A."/>
            <person name="Kanno A."/>
            <person name="Yue Z."/>
            <person name="Chen H."/>
            <person name="Li W."/>
            <person name="Chen Y."/>
            <person name="Xu X."/>
            <person name="Zhang Y."/>
            <person name="Luo S."/>
            <person name="Chen H."/>
            <person name="Gao J."/>
            <person name="Mao Z."/>
            <person name="Pires J.C."/>
            <person name="Luo M."/>
            <person name="Kudrna D."/>
            <person name="Wing R.A."/>
            <person name="Meyers B.C."/>
            <person name="Yi K."/>
            <person name="Kong H."/>
            <person name="Lavrijsen P."/>
            <person name="Sunseri F."/>
            <person name="Falavigna A."/>
            <person name="Ye Y."/>
            <person name="Leebens-Mack J.H."/>
            <person name="Chen G."/>
        </authorList>
    </citation>
    <scope>NUCLEOTIDE SEQUENCE [LARGE SCALE GENOMIC DNA]</scope>
    <source>
        <strain evidence="5">cv. DH0086</strain>
    </source>
</reference>
<dbReference type="InterPro" id="IPR048950">
    <property type="entry name" value="Ppx_GppA_C"/>
</dbReference>
<proteinExistence type="predicted"/>
<dbReference type="OMA" id="RECERFE"/>
<feature type="compositionally biased region" description="Pro residues" evidence="1">
    <location>
        <begin position="53"/>
        <end position="64"/>
    </location>
</feature>
<dbReference type="InterPro" id="IPR003695">
    <property type="entry name" value="Ppx_GppA_N"/>
</dbReference>
<evidence type="ECO:0000259" key="3">
    <source>
        <dbReference type="Pfam" id="PF21447"/>
    </source>
</evidence>
<dbReference type="Pfam" id="PF02541">
    <property type="entry name" value="Ppx-GppA"/>
    <property type="match status" value="1"/>
</dbReference>
<dbReference type="SUPFAM" id="SSF109604">
    <property type="entry name" value="HD-domain/PDEase-like"/>
    <property type="match status" value="1"/>
</dbReference>
<organism evidence="4 5">
    <name type="scientific">Asparagus officinalis</name>
    <name type="common">Garden asparagus</name>
    <dbReference type="NCBI Taxonomy" id="4686"/>
    <lineage>
        <taxon>Eukaryota</taxon>
        <taxon>Viridiplantae</taxon>
        <taxon>Streptophyta</taxon>
        <taxon>Embryophyta</taxon>
        <taxon>Tracheophyta</taxon>
        <taxon>Spermatophyta</taxon>
        <taxon>Magnoliopsida</taxon>
        <taxon>Liliopsida</taxon>
        <taxon>Asparagales</taxon>
        <taxon>Asparagaceae</taxon>
        <taxon>Asparagoideae</taxon>
        <taxon>Asparagus</taxon>
    </lineage>
</organism>
<dbReference type="Pfam" id="PF21447">
    <property type="entry name" value="Ppx-GppA_III"/>
    <property type="match status" value="1"/>
</dbReference>
<feature type="domain" description="Ppx/GppA phosphatase N-terminal" evidence="2">
    <location>
        <begin position="67"/>
        <end position="287"/>
    </location>
</feature>
<gene>
    <name evidence="4" type="ORF">A4U43_C07F26460</name>
</gene>
<dbReference type="OrthoDB" id="2014654at2759"/>
<dbReference type="Gene3D" id="3.30.420.150">
    <property type="entry name" value="Exopolyphosphatase. Domain 2"/>
    <property type="match status" value="1"/>
</dbReference>
<name>A0A5P1EF01_ASPOF</name>
<evidence type="ECO:0000256" key="1">
    <source>
        <dbReference type="SAM" id="MobiDB-lite"/>
    </source>
</evidence>
<dbReference type="Gramene" id="ONK64475">
    <property type="protein sequence ID" value="ONK64475"/>
    <property type="gene ID" value="A4U43_C07F26460"/>
</dbReference>
<evidence type="ECO:0000259" key="2">
    <source>
        <dbReference type="Pfam" id="PF02541"/>
    </source>
</evidence>
<sequence>MARAPSSPHRAKPQRIPPPPLLPSTPHLPVLLGAASPPPNPPLPSRSLSRPRSSPPLSSPPPPPLLVRAVATASALRLRPQRAHLLSLARPHLNLNIEVLSGADEARLVYLGILHFLPVLHCRVLAVDIGGGSTEFVLRFQGQILFSASLNLGHVTLTESFAGRFADLRSHVRTALQESGLAEKVRQLGFEIAVGSSGTVKSIEKAISGLDFRRKWRFGREELRSLEERICRSFEMLGFEGVRRLGFSKRKSEFIALREIFDALGIEEMDVSGYALGEGVVAEMMMKEKSRSDVEVGLDLNERWSSVVRLAVRFDCRNWMKVAVQCVGIAKDIFDGIRGCGVMGEDQTRSLVFLEDKDYEYLEASILLHNIGRVNGKKGYDKLSYQIIKHGGHLEGYSSEEVELIAQLVRFHRKKFPKSENASIQKLPLEMKDKFRVLCSIIRLSLTIQRCQHRTSQGVEVVHTPQGFKLVLGEIKEQCADPCGVQRSSATGEELRLELQHFEEVFHQKISIVIP</sequence>
<dbReference type="SUPFAM" id="SSF53067">
    <property type="entry name" value="Actin-like ATPase domain"/>
    <property type="match status" value="2"/>
</dbReference>
<dbReference type="Proteomes" id="UP000243459">
    <property type="component" value="Chromosome 7"/>
</dbReference>
<dbReference type="AlphaFoldDB" id="A0A5P1EF01"/>
<dbReference type="PANTHER" id="PTHR30005">
    <property type="entry name" value="EXOPOLYPHOSPHATASE"/>
    <property type="match status" value="1"/>
</dbReference>
<dbReference type="InterPro" id="IPR043129">
    <property type="entry name" value="ATPase_NBD"/>
</dbReference>
<evidence type="ECO:0000313" key="4">
    <source>
        <dbReference type="EMBL" id="ONK64475.1"/>
    </source>
</evidence>
<dbReference type="InterPro" id="IPR050273">
    <property type="entry name" value="GppA/Ppx_hydrolase"/>
</dbReference>